<dbReference type="InterPro" id="IPR002919">
    <property type="entry name" value="TIL_dom"/>
</dbReference>
<dbReference type="VEuPathDB" id="VectorBase:AFUN004258"/>
<organism evidence="3">
    <name type="scientific">Anopheles funestus</name>
    <name type="common">African malaria mosquito</name>
    <dbReference type="NCBI Taxonomy" id="62324"/>
    <lineage>
        <taxon>Eukaryota</taxon>
        <taxon>Metazoa</taxon>
        <taxon>Ecdysozoa</taxon>
        <taxon>Arthropoda</taxon>
        <taxon>Hexapoda</taxon>
        <taxon>Insecta</taxon>
        <taxon>Pterygota</taxon>
        <taxon>Neoptera</taxon>
        <taxon>Endopterygota</taxon>
        <taxon>Diptera</taxon>
        <taxon>Nematocera</taxon>
        <taxon>Culicoidea</taxon>
        <taxon>Culicidae</taxon>
        <taxon>Anophelinae</taxon>
        <taxon>Anopheles</taxon>
    </lineage>
</organism>
<evidence type="ECO:0000259" key="2">
    <source>
        <dbReference type="Pfam" id="PF01826"/>
    </source>
</evidence>
<evidence type="ECO:0000313" key="3">
    <source>
        <dbReference type="EnsemblMetazoa" id="AFUN004258-PA"/>
    </source>
</evidence>
<dbReference type="InterPro" id="IPR036084">
    <property type="entry name" value="Ser_inhib-like_sf"/>
</dbReference>
<accession>A0A182RDI6</accession>
<evidence type="ECO:0000256" key="1">
    <source>
        <dbReference type="SAM" id="SignalP"/>
    </source>
</evidence>
<reference evidence="3" key="1">
    <citation type="submission" date="2020-05" db="UniProtKB">
        <authorList>
            <consortium name="EnsemblMetazoa"/>
        </authorList>
    </citation>
    <scope>IDENTIFICATION</scope>
    <source>
        <strain evidence="3">FUMOZ</strain>
    </source>
</reference>
<dbReference type="AlphaFoldDB" id="A0A182RDI6"/>
<protein>
    <submittedName>
        <fullName evidence="3">TIL domain-containing protein</fullName>
    </submittedName>
</protein>
<sequence length="82" mass="9000">MKCTEIFFVITILTFALAGVCSARDECGVNEYYSDCGPMYELNCLKKNLAIDTYECIAGCFCKTGYIREVQGGMCIPAANCP</sequence>
<feature type="chain" id="PRO_5021382957" evidence="1">
    <location>
        <begin position="24"/>
        <end position="82"/>
    </location>
</feature>
<feature type="signal peptide" evidence="1">
    <location>
        <begin position="1"/>
        <end position="23"/>
    </location>
</feature>
<feature type="domain" description="TIL" evidence="2">
    <location>
        <begin position="27"/>
        <end position="81"/>
    </location>
</feature>
<dbReference type="Pfam" id="PF01826">
    <property type="entry name" value="TIL"/>
    <property type="match status" value="1"/>
</dbReference>
<dbReference type="SUPFAM" id="SSF57567">
    <property type="entry name" value="Serine protease inhibitors"/>
    <property type="match status" value="1"/>
</dbReference>
<name>A0A182RDI6_ANOFN</name>
<dbReference type="Gene3D" id="2.10.25.10">
    <property type="entry name" value="Laminin"/>
    <property type="match status" value="1"/>
</dbReference>
<dbReference type="EnsemblMetazoa" id="AFUN004258-RA">
    <property type="protein sequence ID" value="AFUN004258-PA"/>
    <property type="gene ID" value="AFUN004258"/>
</dbReference>
<dbReference type="CDD" id="cd19941">
    <property type="entry name" value="TIL"/>
    <property type="match status" value="1"/>
</dbReference>
<keyword evidence="1" id="KW-0732">Signal</keyword>
<dbReference type="STRING" id="62324.A0A182RDI6"/>
<proteinExistence type="predicted"/>
<dbReference type="VEuPathDB" id="VectorBase:AFUN2_013813"/>